<dbReference type="InterPro" id="IPR008972">
    <property type="entry name" value="Cupredoxin"/>
</dbReference>
<dbReference type="Pfam" id="PF00127">
    <property type="entry name" value="Copper-bind"/>
    <property type="match status" value="1"/>
</dbReference>
<keyword evidence="3" id="KW-0732">Signal</keyword>
<dbReference type="PANTHER" id="PTHR38439">
    <property type="entry name" value="AURACYANIN-B"/>
    <property type="match status" value="1"/>
</dbReference>
<protein>
    <submittedName>
        <fullName evidence="5">Putative cupredoxin-like copper-binding protein</fullName>
    </submittedName>
</protein>
<dbReference type="EMBL" id="SNYW01000008">
    <property type="protein sequence ID" value="TDQ82330.1"/>
    <property type="molecule type" value="Genomic_DNA"/>
</dbReference>
<dbReference type="GO" id="GO:0005507">
    <property type="term" value="F:copper ion binding"/>
    <property type="evidence" value="ECO:0007669"/>
    <property type="project" value="InterPro"/>
</dbReference>
<dbReference type="PANTHER" id="PTHR38439:SF3">
    <property type="entry name" value="COPPER-RESISTANT CUPROPROTEIN COPI"/>
    <property type="match status" value="1"/>
</dbReference>
<dbReference type="AlphaFoldDB" id="A0A4R6WTW1"/>
<dbReference type="SUPFAM" id="SSF49503">
    <property type="entry name" value="Cupredoxins"/>
    <property type="match status" value="1"/>
</dbReference>
<feature type="signal peptide" evidence="3">
    <location>
        <begin position="1"/>
        <end position="24"/>
    </location>
</feature>
<gene>
    <name evidence="5" type="ORF">A8950_2152</name>
</gene>
<organism evidence="5 6">
    <name type="scientific">Dongia mobilis</name>
    <dbReference type="NCBI Taxonomy" id="578943"/>
    <lineage>
        <taxon>Bacteria</taxon>
        <taxon>Pseudomonadati</taxon>
        <taxon>Pseudomonadota</taxon>
        <taxon>Alphaproteobacteria</taxon>
        <taxon>Rhodospirillales</taxon>
        <taxon>Dongiaceae</taxon>
        <taxon>Dongia</taxon>
    </lineage>
</organism>
<evidence type="ECO:0000256" key="3">
    <source>
        <dbReference type="SAM" id="SignalP"/>
    </source>
</evidence>
<dbReference type="GO" id="GO:0009055">
    <property type="term" value="F:electron transfer activity"/>
    <property type="evidence" value="ECO:0007669"/>
    <property type="project" value="InterPro"/>
</dbReference>
<dbReference type="InterPro" id="IPR000923">
    <property type="entry name" value="BlueCu_1"/>
</dbReference>
<dbReference type="Gene3D" id="2.60.40.420">
    <property type="entry name" value="Cupredoxins - blue copper proteins"/>
    <property type="match status" value="1"/>
</dbReference>
<name>A0A4R6WTW1_9PROT</name>
<evidence type="ECO:0000259" key="4">
    <source>
        <dbReference type="Pfam" id="PF00127"/>
    </source>
</evidence>
<feature type="domain" description="Blue (type 1) copper" evidence="4">
    <location>
        <begin position="54"/>
        <end position="159"/>
    </location>
</feature>
<evidence type="ECO:0000313" key="6">
    <source>
        <dbReference type="Proteomes" id="UP000295783"/>
    </source>
</evidence>
<keyword evidence="6" id="KW-1185">Reference proteome</keyword>
<evidence type="ECO:0000256" key="1">
    <source>
        <dbReference type="ARBA" id="ARBA00022723"/>
    </source>
</evidence>
<proteinExistence type="predicted"/>
<dbReference type="InterPro" id="IPR050845">
    <property type="entry name" value="Cu-binding_ET"/>
</dbReference>
<reference evidence="5 6" key="1">
    <citation type="submission" date="2019-03" db="EMBL/GenBank/DDBJ databases">
        <title>Genomic Encyclopedia of Type Strains, Phase III (KMG-III): the genomes of soil and plant-associated and newly described type strains.</title>
        <authorList>
            <person name="Whitman W."/>
        </authorList>
    </citation>
    <scope>NUCLEOTIDE SEQUENCE [LARGE SCALE GENOMIC DNA]</scope>
    <source>
        <strain evidence="5 6">CGMCC 1.7660</strain>
    </source>
</reference>
<keyword evidence="1" id="KW-0479">Metal-binding</keyword>
<sequence>MMKAIFVTLLAAASLMSATVAANAAGTHEGGHYEFGEPGKAENVTKTVLVDAVDENGEMRFVHEPLTIKQGDVVKFVVTNRGTMPHEFSVGDSPSQRAHALMMEKMPDMKHENDATAITLEPGETKELIWAFTKPIKGQIELACQMPGHYAGGMVTKVRMVK</sequence>
<accession>A0A4R6WTW1</accession>
<evidence type="ECO:0000256" key="2">
    <source>
        <dbReference type="ARBA" id="ARBA00023008"/>
    </source>
</evidence>
<keyword evidence="2" id="KW-0186">Copper</keyword>
<feature type="chain" id="PRO_5020645439" evidence="3">
    <location>
        <begin position="25"/>
        <end position="162"/>
    </location>
</feature>
<comment type="caution">
    <text evidence="5">The sequence shown here is derived from an EMBL/GenBank/DDBJ whole genome shotgun (WGS) entry which is preliminary data.</text>
</comment>
<dbReference type="Proteomes" id="UP000295783">
    <property type="component" value="Unassembled WGS sequence"/>
</dbReference>
<evidence type="ECO:0000313" key="5">
    <source>
        <dbReference type="EMBL" id="TDQ82330.1"/>
    </source>
</evidence>